<evidence type="ECO:0000256" key="6">
    <source>
        <dbReference type="ARBA" id="ARBA00023136"/>
    </source>
</evidence>
<keyword evidence="4 7" id="KW-0808">Transferase</keyword>
<gene>
    <name evidence="7" type="ORF">DFO70_108314</name>
</gene>
<dbReference type="Pfam" id="PF04464">
    <property type="entry name" value="Glyphos_transf"/>
    <property type="match status" value="1"/>
</dbReference>
<dbReference type="Gene3D" id="3.40.50.12580">
    <property type="match status" value="1"/>
</dbReference>
<accession>A0A366JVN4</accession>
<comment type="caution">
    <text evidence="7">The sequence shown here is derived from an EMBL/GenBank/DDBJ whole genome shotgun (WGS) entry which is preliminary data.</text>
</comment>
<dbReference type="PANTHER" id="PTHR37316">
    <property type="entry name" value="TEICHOIC ACID GLYCEROL-PHOSPHATE PRIMASE"/>
    <property type="match status" value="1"/>
</dbReference>
<keyword evidence="5" id="KW-0777">Teichoic acid biosynthesis</keyword>
<name>A0A366JVN4_CYTFI</name>
<keyword evidence="3" id="KW-1003">Cell membrane</keyword>
<protein>
    <submittedName>
        <fullName evidence="7">CDP-glycerol glycerophosphotransferase (TagB/SpsB family)</fullName>
    </submittedName>
</protein>
<dbReference type="SUPFAM" id="SSF53756">
    <property type="entry name" value="UDP-Glycosyltransferase/glycogen phosphorylase"/>
    <property type="match status" value="1"/>
</dbReference>
<dbReference type="InterPro" id="IPR007554">
    <property type="entry name" value="Glycerophosphate_synth"/>
</dbReference>
<dbReference type="GO" id="GO:0019350">
    <property type="term" value="P:teichoic acid biosynthetic process"/>
    <property type="evidence" value="ECO:0007669"/>
    <property type="project" value="UniProtKB-KW"/>
</dbReference>
<dbReference type="EMBL" id="QNSF01000008">
    <property type="protein sequence ID" value="RBP91522.1"/>
    <property type="molecule type" value="Genomic_DNA"/>
</dbReference>
<dbReference type="InterPro" id="IPR051612">
    <property type="entry name" value="Teichoic_Acid_Biosynth"/>
</dbReference>
<evidence type="ECO:0000256" key="2">
    <source>
        <dbReference type="ARBA" id="ARBA00010488"/>
    </source>
</evidence>
<dbReference type="PANTHER" id="PTHR37316:SF1">
    <property type="entry name" value="TEICHOIC ACID GLYCEROL-PHOSPHATE PRIMASE"/>
    <property type="match status" value="1"/>
</dbReference>
<dbReference type="RefSeq" id="WP_113883831.1">
    <property type="nucleotide sequence ID" value="NZ_QNSF01000008.1"/>
</dbReference>
<reference evidence="7 8" key="1">
    <citation type="submission" date="2018-06" db="EMBL/GenBank/DDBJ databases">
        <title>Freshwater and sediment microbial communities from various areas in North America, analyzing microbe dynamics in response to fracking.</title>
        <authorList>
            <person name="Lamendella R."/>
        </authorList>
    </citation>
    <scope>NUCLEOTIDE SEQUENCE [LARGE SCALE GENOMIC DNA]</scope>
    <source>
        <strain evidence="7 8">14_TX</strain>
    </source>
</reference>
<dbReference type="AlphaFoldDB" id="A0A366JVN4"/>
<evidence type="ECO:0000313" key="7">
    <source>
        <dbReference type="EMBL" id="RBP91522.1"/>
    </source>
</evidence>
<evidence type="ECO:0000256" key="5">
    <source>
        <dbReference type="ARBA" id="ARBA00022944"/>
    </source>
</evidence>
<comment type="subcellular location">
    <subcellularLocation>
        <location evidence="1">Cell membrane</location>
        <topology evidence="1">Peripheral membrane protein</topology>
    </subcellularLocation>
</comment>
<evidence type="ECO:0000256" key="1">
    <source>
        <dbReference type="ARBA" id="ARBA00004202"/>
    </source>
</evidence>
<proteinExistence type="inferred from homology"/>
<dbReference type="InterPro" id="IPR043148">
    <property type="entry name" value="TagF_C"/>
</dbReference>
<dbReference type="Gene3D" id="3.40.50.11820">
    <property type="match status" value="1"/>
</dbReference>
<dbReference type="OrthoDB" id="9811865at2"/>
<evidence type="ECO:0000313" key="8">
    <source>
        <dbReference type="Proteomes" id="UP000252731"/>
    </source>
</evidence>
<evidence type="ECO:0000256" key="4">
    <source>
        <dbReference type="ARBA" id="ARBA00022679"/>
    </source>
</evidence>
<dbReference type="GO" id="GO:0047355">
    <property type="term" value="F:CDP-glycerol glycerophosphotransferase activity"/>
    <property type="evidence" value="ECO:0007669"/>
    <property type="project" value="InterPro"/>
</dbReference>
<evidence type="ECO:0000256" key="3">
    <source>
        <dbReference type="ARBA" id="ARBA00022475"/>
    </source>
</evidence>
<keyword evidence="8" id="KW-1185">Reference proteome</keyword>
<organism evidence="7 8">
    <name type="scientific">Cytobacillus firmus</name>
    <name type="common">Bacillus firmus</name>
    <dbReference type="NCBI Taxonomy" id="1399"/>
    <lineage>
        <taxon>Bacteria</taxon>
        <taxon>Bacillati</taxon>
        <taxon>Bacillota</taxon>
        <taxon>Bacilli</taxon>
        <taxon>Bacillales</taxon>
        <taxon>Bacillaceae</taxon>
        <taxon>Cytobacillus</taxon>
    </lineage>
</organism>
<comment type="similarity">
    <text evidence="2">Belongs to the CDP-glycerol glycerophosphotransferase family.</text>
</comment>
<dbReference type="GO" id="GO:0005886">
    <property type="term" value="C:plasma membrane"/>
    <property type="evidence" value="ECO:0007669"/>
    <property type="project" value="UniProtKB-SubCell"/>
</dbReference>
<sequence>MAREIYITIYLYFFKMFFKFFNLFPLKEKIVFVITFGDNSRYIYEEIRKRSLKEEIVVLYKGSSYKHFLTANQVQLIPFESANIVHMIRSIYHLATSRFVLIDNYFGFLSATDFKEEVECIQLWHASGAIKKFGFVDEATKYRSKRSQKRFSDVYKKFNKVIVGSDIMANFFKQAFDLKDENILKIGIPRTDFFFNRRMMEDAVNKLLKGNPVLSDKKKILYAPTYREEGLAHFDLKLDIQKMYEELGDEYVILLRLHPAVKNSIDFPSLHPGFLYDYSSEDYVINELLLISDYLITDYSSIPYEYSLLNKPMIFFAYDMEHYKKSRGLWEQYESTLPGPIVKSTTEVAKAIKDNEFDLQAINKYAEVWNEYSKGYSSKNLVDYLFKKRV</sequence>
<dbReference type="Proteomes" id="UP000252731">
    <property type="component" value="Unassembled WGS sequence"/>
</dbReference>
<keyword evidence="6" id="KW-0472">Membrane</keyword>
<dbReference type="InterPro" id="IPR043149">
    <property type="entry name" value="TagF_N"/>
</dbReference>